<dbReference type="AlphaFoldDB" id="A0ABD3X1R8"/>
<dbReference type="EMBL" id="JBJQND010000004">
    <property type="protein sequence ID" value="KAL3879675.1"/>
    <property type="molecule type" value="Genomic_DNA"/>
</dbReference>
<accession>A0ABD3X1R8</accession>
<name>A0ABD3X1R8_SINWO</name>
<proteinExistence type="predicted"/>
<dbReference type="Proteomes" id="UP001634394">
    <property type="component" value="Unassembled WGS sequence"/>
</dbReference>
<evidence type="ECO:0000313" key="2">
    <source>
        <dbReference type="Proteomes" id="UP001634394"/>
    </source>
</evidence>
<gene>
    <name evidence="1" type="ORF">ACJMK2_031962</name>
</gene>
<evidence type="ECO:0000313" key="1">
    <source>
        <dbReference type="EMBL" id="KAL3879675.1"/>
    </source>
</evidence>
<comment type="caution">
    <text evidence="1">The sequence shown here is derived from an EMBL/GenBank/DDBJ whole genome shotgun (WGS) entry which is preliminary data.</text>
</comment>
<organism evidence="1 2">
    <name type="scientific">Sinanodonta woodiana</name>
    <name type="common">Chinese pond mussel</name>
    <name type="synonym">Anodonta woodiana</name>
    <dbReference type="NCBI Taxonomy" id="1069815"/>
    <lineage>
        <taxon>Eukaryota</taxon>
        <taxon>Metazoa</taxon>
        <taxon>Spiralia</taxon>
        <taxon>Lophotrochozoa</taxon>
        <taxon>Mollusca</taxon>
        <taxon>Bivalvia</taxon>
        <taxon>Autobranchia</taxon>
        <taxon>Heteroconchia</taxon>
        <taxon>Palaeoheterodonta</taxon>
        <taxon>Unionida</taxon>
        <taxon>Unionoidea</taxon>
        <taxon>Unionidae</taxon>
        <taxon>Unioninae</taxon>
        <taxon>Sinanodonta</taxon>
    </lineage>
</organism>
<sequence>MATHTTTDTVLLNLKEIPCSFNLKINGLTQPQAKNLLEKLQREYECQEYDYFEEKRRYFNLMTYLHYFCRQLEAAHLCNSEALKMDPESIVSLANQAWMRSGDKDCQEIENIIEKAAKLSTNRVKRIEAMAEIAYSYARFGIKYYKEAEKRYQNVLDEVTVDDSMPSFLWQYGHGLIIRRKLRFHGKEEEYKRDVKKAADLLYKVARQDKIFRFKARAWVELGNLSFLAKKYCTNWHTLFPDEIANFCEDDMFSKAVENIIKVNDVPALEQYAMYLKRRSQYKKCEEMLQQSVAVKESSRAYQSLAKIKMATFLNKRPTQEPPECVNYSEEVLEILSDYNSAIRLQTNYSAMACKVKFLYRIGQFEDAIDVLKTIYSFLQRNDSPPENLNRYIPILCPIYHAKCLLGLSRDDSAIIQATNLLRSAIEISFELQRKRLGDKELERYRIKSDHNNDDEISQDDNKLPRKTVLQKLAIEDMKQLLQNEKRTTESIIEEIALCELIKDEDRLFELCSELENRGIGIDKPIDFAKQLIKDKDFDKGLFLLKLMILSDQLPEEAMNFTVTSQVDGAMDALKKGDSVLAETRLHDAFNVRFRDECNRDITWRLQRIFDISTKLNITSCFDATPVTSKLDNLEDNLQNSYVSAVLMDINDLKNDDFETDIFKTSIRMAQCTQMKHNRSKSLVDISNVLSDARHVLLQNELKQDDTMFLHDFFMQALLN</sequence>
<protein>
    <submittedName>
        <fullName evidence="1">Uncharacterized protein</fullName>
    </submittedName>
</protein>
<keyword evidence="2" id="KW-1185">Reference proteome</keyword>
<dbReference type="SUPFAM" id="SSF48452">
    <property type="entry name" value="TPR-like"/>
    <property type="match status" value="1"/>
</dbReference>
<dbReference type="PANTHER" id="PTHR16253">
    <property type="entry name" value="TETRATRICOPEPTIDE REPEAT PROTEIN 22"/>
    <property type="match status" value="1"/>
</dbReference>
<dbReference type="InterPro" id="IPR011990">
    <property type="entry name" value="TPR-like_helical_dom_sf"/>
</dbReference>
<dbReference type="InterPro" id="IPR042342">
    <property type="entry name" value="TTC22"/>
</dbReference>
<reference evidence="1 2" key="1">
    <citation type="submission" date="2024-11" db="EMBL/GenBank/DDBJ databases">
        <title>Chromosome-level genome assembly of the freshwater bivalve Anodonta woodiana.</title>
        <authorList>
            <person name="Chen X."/>
        </authorList>
    </citation>
    <scope>NUCLEOTIDE SEQUENCE [LARGE SCALE GENOMIC DNA]</scope>
    <source>
        <strain evidence="1">MN2024</strain>
        <tissue evidence="1">Gills</tissue>
    </source>
</reference>
<dbReference type="Gene3D" id="1.25.40.10">
    <property type="entry name" value="Tetratricopeptide repeat domain"/>
    <property type="match status" value="2"/>
</dbReference>
<dbReference type="PANTHER" id="PTHR16253:SF0">
    <property type="entry name" value="TETRATRICOPEPTIDE REPEAT PROTEIN 22"/>
    <property type="match status" value="1"/>
</dbReference>